<dbReference type="PANTHER" id="PTHR43179">
    <property type="entry name" value="RHAMNOSYLTRANSFERASE WBBL"/>
    <property type="match status" value="1"/>
</dbReference>
<dbReference type="SUPFAM" id="SSF53448">
    <property type="entry name" value="Nucleotide-diphospho-sugar transferases"/>
    <property type="match status" value="1"/>
</dbReference>
<dbReference type="InterPro" id="IPR029044">
    <property type="entry name" value="Nucleotide-diphossugar_trans"/>
</dbReference>
<comment type="pathway">
    <text evidence="1">Cell wall biogenesis; cell wall polysaccharide biosynthesis.</text>
</comment>
<evidence type="ECO:0000256" key="3">
    <source>
        <dbReference type="ARBA" id="ARBA00022676"/>
    </source>
</evidence>
<dbReference type="Proteomes" id="UP000297900">
    <property type="component" value="Unassembled WGS sequence"/>
</dbReference>
<keyword evidence="3" id="KW-0328">Glycosyltransferase</keyword>
<evidence type="ECO:0000259" key="5">
    <source>
        <dbReference type="Pfam" id="PF00535"/>
    </source>
</evidence>
<accession>A0A4Y8LQG0</accession>
<dbReference type="GO" id="GO:0016757">
    <property type="term" value="F:glycosyltransferase activity"/>
    <property type="evidence" value="ECO:0007669"/>
    <property type="project" value="UniProtKB-KW"/>
</dbReference>
<dbReference type="Gene3D" id="3.90.550.10">
    <property type="entry name" value="Spore Coat Polysaccharide Biosynthesis Protein SpsA, Chain A"/>
    <property type="match status" value="1"/>
</dbReference>
<evidence type="ECO:0000313" key="7">
    <source>
        <dbReference type="Proteomes" id="UP000297900"/>
    </source>
</evidence>
<sequence>MNATRLGYHFTVCICTRNRPDDLSNALRSLERSKVKIHEIIVSDDSTDIRTEQLVKSNFPNVHYLPGPKIGLSANRNHAIRAATGTHLLFIDDDVKMVNDFFVKISEVLRRNDRVYGNKVIITGLENKNGSIIYPHNQTFLGFQSRPYKDEEPLKTIVINSTVFPITLFKEILFDEQLIYGYEEVDIATRAVQKGYSILLSKETINYHYPSEINRDFYKSYITTSRIYATFKRYLFTERKWFKALSFFIVALIHTILHGIKVEGSKGFLSSLRTISNSINYILIDMKKKRSHKTNIN</sequence>
<comment type="caution">
    <text evidence="6">The sequence shown here is derived from an EMBL/GenBank/DDBJ whole genome shotgun (WGS) entry which is preliminary data.</text>
</comment>
<evidence type="ECO:0000313" key="6">
    <source>
        <dbReference type="EMBL" id="TFE22643.1"/>
    </source>
</evidence>
<keyword evidence="7" id="KW-1185">Reference proteome</keyword>
<proteinExistence type="inferred from homology"/>
<protein>
    <submittedName>
        <fullName evidence="6">Glycosyltransferase</fullName>
    </submittedName>
</protein>
<evidence type="ECO:0000256" key="2">
    <source>
        <dbReference type="ARBA" id="ARBA00006739"/>
    </source>
</evidence>
<dbReference type="AlphaFoldDB" id="A0A4Y8LQG0"/>
<gene>
    <name evidence="6" type="ORF">E2980_21485</name>
</gene>
<feature type="domain" description="Glycosyltransferase 2-like" evidence="5">
    <location>
        <begin position="11"/>
        <end position="132"/>
    </location>
</feature>
<dbReference type="RefSeq" id="WP_135154303.1">
    <property type="nucleotide sequence ID" value="NZ_SOMN01000044.1"/>
</dbReference>
<keyword evidence="4 6" id="KW-0808">Transferase</keyword>
<dbReference type="Pfam" id="PF00535">
    <property type="entry name" value="Glycos_transf_2"/>
    <property type="match status" value="1"/>
</dbReference>
<reference evidence="6 7" key="1">
    <citation type="submission" date="2019-03" db="EMBL/GenBank/DDBJ databases">
        <title>Cohnella endophytica sp. nov., a novel endophytic bacterium isolated from bark of Sonneratia apetala.</title>
        <authorList>
            <person name="Tuo L."/>
        </authorList>
    </citation>
    <scope>NUCLEOTIDE SEQUENCE [LARGE SCALE GENOMIC DNA]</scope>
    <source>
        <strain evidence="6 7">CCTCC AB 208254</strain>
    </source>
</reference>
<dbReference type="InterPro" id="IPR001173">
    <property type="entry name" value="Glyco_trans_2-like"/>
</dbReference>
<name>A0A4Y8LQG0_9BACL</name>
<dbReference type="EMBL" id="SOMN01000044">
    <property type="protein sequence ID" value="TFE22643.1"/>
    <property type="molecule type" value="Genomic_DNA"/>
</dbReference>
<evidence type="ECO:0000256" key="4">
    <source>
        <dbReference type="ARBA" id="ARBA00022679"/>
    </source>
</evidence>
<comment type="similarity">
    <text evidence="2">Belongs to the glycosyltransferase 2 family.</text>
</comment>
<organism evidence="6 7">
    <name type="scientific">Cohnella luojiensis</name>
    <dbReference type="NCBI Taxonomy" id="652876"/>
    <lineage>
        <taxon>Bacteria</taxon>
        <taxon>Bacillati</taxon>
        <taxon>Bacillota</taxon>
        <taxon>Bacilli</taxon>
        <taxon>Bacillales</taxon>
        <taxon>Paenibacillaceae</taxon>
        <taxon>Cohnella</taxon>
    </lineage>
</organism>
<evidence type="ECO:0000256" key="1">
    <source>
        <dbReference type="ARBA" id="ARBA00004776"/>
    </source>
</evidence>
<dbReference type="OrthoDB" id="140893at2"/>
<dbReference type="PANTHER" id="PTHR43179:SF12">
    <property type="entry name" value="GALACTOFURANOSYLTRANSFERASE GLFT2"/>
    <property type="match status" value="1"/>
</dbReference>